<accession>A0ABR9RSG9</accession>
<evidence type="ECO:0000313" key="2">
    <source>
        <dbReference type="Proteomes" id="UP000756387"/>
    </source>
</evidence>
<gene>
    <name evidence="1" type="ORF">IEQ44_07440</name>
</gene>
<reference evidence="1 2" key="1">
    <citation type="submission" date="2020-10" db="EMBL/GenBank/DDBJ databases">
        <title>Nocardioides sp. isolated from sludge.</title>
        <authorList>
            <person name="Zhang X."/>
        </authorList>
    </citation>
    <scope>NUCLEOTIDE SEQUENCE [LARGE SCALE GENOMIC DNA]</scope>
    <source>
        <strain evidence="1 2">Y6</strain>
    </source>
</reference>
<keyword evidence="2" id="KW-1185">Reference proteome</keyword>
<organism evidence="1 2">
    <name type="scientific">Nocardioides malaquae</name>
    <dbReference type="NCBI Taxonomy" id="2773426"/>
    <lineage>
        <taxon>Bacteria</taxon>
        <taxon>Bacillati</taxon>
        <taxon>Actinomycetota</taxon>
        <taxon>Actinomycetes</taxon>
        <taxon>Propionibacteriales</taxon>
        <taxon>Nocardioidaceae</taxon>
        <taxon>Nocardioides</taxon>
    </lineage>
</organism>
<comment type="caution">
    <text evidence="1">The sequence shown here is derived from an EMBL/GenBank/DDBJ whole genome shotgun (WGS) entry which is preliminary data.</text>
</comment>
<dbReference type="Proteomes" id="UP000756387">
    <property type="component" value="Unassembled WGS sequence"/>
</dbReference>
<evidence type="ECO:0000313" key="1">
    <source>
        <dbReference type="EMBL" id="MBE7324483.1"/>
    </source>
</evidence>
<name>A0ABR9RSG9_9ACTN</name>
<protein>
    <submittedName>
        <fullName evidence="1">Uncharacterized protein</fullName>
    </submittedName>
</protein>
<proteinExistence type="predicted"/>
<dbReference type="EMBL" id="JADCSA010000005">
    <property type="protein sequence ID" value="MBE7324483.1"/>
    <property type="molecule type" value="Genomic_DNA"/>
</dbReference>
<sequence length="177" mass="19760">MAVWVLGPDVAVDRQQRALRVVNEFYKRALQYHDEIRPYVDMSHPDAAQWVDAGEHMRRRQAEARAKWTSAGGLTEGQVLEMTAVVRAVAASVFGEREAFDVRLLWRQLSGDAHAFTWQMLGRSNLAQNVGGGMAEFAAGGNLVELSDAFGKVHRLTKRGWSLFDRRCTAASRRSSG</sequence>